<gene>
    <name evidence="3" type="ORF">niasHS_005847</name>
</gene>
<feature type="region of interest" description="Disordered" evidence="1">
    <location>
        <begin position="668"/>
        <end position="690"/>
    </location>
</feature>
<dbReference type="InterPro" id="IPR051342">
    <property type="entry name" value="PDZ_scaffold"/>
</dbReference>
<dbReference type="CDD" id="cd00136">
    <property type="entry name" value="PDZ_canonical"/>
    <property type="match status" value="1"/>
</dbReference>
<feature type="compositionally biased region" description="Low complexity" evidence="1">
    <location>
        <begin position="677"/>
        <end position="688"/>
    </location>
</feature>
<evidence type="ECO:0000313" key="3">
    <source>
        <dbReference type="EMBL" id="KAL3096088.1"/>
    </source>
</evidence>
<feature type="region of interest" description="Disordered" evidence="1">
    <location>
        <begin position="529"/>
        <end position="558"/>
    </location>
</feature>
<comment type="caution">
    <text evidence="3">The sequence shown here is derived from an EMBL/GenBank/DDBJ whole genome shotgun (WGS) entry which is preliminary data.</text>
</comment>
<dbReference type="Pfam" id="PF00595">
    <property type="entry name" value="PDZ"/>
    <property type="match status" value="2"/>
</dbReference>
<dbReference type="PROSITE" id="PS50106">
    <property type="entry name" value="PDZ"/>
    <property type="match status" value="3"/>
</dbReference>
<feature type="domain" description="PDZ" evidence="2">
    <location>
        <begin position="202"/>
        <end position="289"/>
    </location>
</feature>
<dbReference type="PANTHER" id="PTHR19964:SF97">
    <property type="entry name" value="PDZ DOMAIN-CONTAINING PROTEIN"/>
    <property type="match status" value="1"/>
</dbReference>
<dbReference type="SUPFAM" id="SSF50156">
    <property type="entry name" value="PDZ domain-like"/>
    <property type="match status" value="3"/>
</dbReference>
<dbReference type="EMBL" id="JBICCN010000078">
    <property type="protein sequence ID" value="KAL3096088.1"/>
    <property type="molecule type" value="Genomic_DNA"/>
</dbReference>
<feature type="region of interest" description="Disordered" evidence="1">
    <location>
        <begin position="394"/>
        <end position="486"/>
    </location>
</feature>
<dbReference type="SMART" id="SM00228">
    <property type="entry name" value="PDZ"/>
    <property type="match status" value="3"/>
</dbReference>
<dbReference type="Proteomes" id="UP001620645">
    <property type="component" value="Unassembled WGS sequence"/>
</dbReference>
<evidence type="ECO:0000259" key="2">
    <source>
        <dbReference type="PROSITE" id="PS50106"/>
    </source>
</evidence>
<protein>
    <recommendedName>
        <fullName evidence="2">PDZ domain-containing protein</fullName>
    </recommendedName>
</protein>
<dbReference type="AlphaFoldDB" id="A0ABD2JZU1"/>
<proteinExistence type="predicted"/>
<reference evidence="3 4" key="1">
    <citation type="submission" date="2024-10" db="EMBL/GenBank/DDBJ databases">
        <authorList>
            <person name="Kim D."/>
        </authorList>
    </citation>
    <scope>NUCLEOTIDE SEQUENCE [LARGE SCALE GENOMIC DNA]</scope>
    <source>
        <strain evidence="3">Taebaek</strain>
    </source>
</reference>
<feature type="domain" description="PDZ" evidence="2">
    <location>
        <begin position="785"/>
        <end position="877"/>
    </location>
</feature>
<feature type="region of interest" description="Disordered" evidence="1">
    <location>
        <begin position="132"/>
        <end position="160"/>
    </location>
</feature>
<feature type="domain" description="PDZ" evidence="2">
    <location>
        <begin position="40"/>
        <end position="127"/>
    </location>
</feature>
<keyword evidence="4" id="KW-1185">Reference proteome</keyword>
<dbReference type="InterPro" id="IPR036034">
    <property type="entry name" value="PDZ_sf"/>
</dbReference>
<organism evidence="3 4">
    <name type="scientific">Heterodera schachtii</name>
    <name type="common">Sugarbeet cyst nematode worm</name>
    <name type="synonym">Tylenchus schachtii</name>
    <dbReference type="NCBI Taxonomy" id="97005"/>
    <lineage>
        <taxon>Eukaryota</taxon>
        <taxon>Metazoa</taxon>
        <taxon>Ecdysozoa</taxon>
        <taxon>Nematoda</taxon>
        <taxon>Chromadorea</taxon>
        <taxon>Rhabditida</taxon>
        <taxon>Tylenchina</taxon>
        <taxon>Tylenchomorpha</taxon>
        <taxon>Tylenchoidea</taxon>
        <taxon>Heteroderidae</taxon>
        <taxon>Heteroderinae</taxon>
        <taxon>Heterodera</taxon>
    </lineage>
</organism>
<evidence type="ECO:0000256" key="1">
    <source>
        <dbReference type="SAM" id="MobiDB-lite"/>
    </source>
</evidence>
<feature type="compositionally biased region" description="Basic residues" evidence="1">
    <location>
        <begin position="539"/>
        <end position="553"/>
    </location>
</feature>
<sequence length="879" mass="96512">MAVDHSSKAICDDSRIQTIVLYRPHQSQTDQCPAGGNGQRQRLRRCRSSAELGFTIVGGIDSPRGPMGIFVKTIFPHGIASKSGLLQKGDELLSVGDVSLVGMTHAESLQAFRKMAKGREVIICIRRGQKENMEKSAERHQQNEKRKSEGKAAGGKAEGTEMADDGISMLSQLNKNVILRTKRQFGGHFLLGAKSAKMAKCKVCIRRKSLEERLGVAIAVENEENCDRVLCVRVEQVESGSAAQRAGLMPADAILRVDGVQVRKCSRAQCLRLFAEARLQTELIILPAEIMNIISRIGLGDKAGKPKQQQQKKTFGIVPRQNGAGRGTDRQMVRNGGSARAAGPLQPLPHLLRQSSHSHENGGEKIGVAISNCCPSVAHSSVDFPNFSTSFHRKTDAGGESAELWQMPTERHGNEWRTAPITNRENDDQQQKEQPTKSNRNWRSNGRRREEAEGVIDLEEEEKGQLIDEDGNSPRRRRSGKIETERIVVGESEDRIMTKDTHGDSLVEEIGDISPPRGLSKFAYGKKEKIEEDAEQKERHHQQQQHRRTNGKTKTKENDLAEAHHPQILSETVLLFSAITPTTPSPNTRIFDEMDRRINKTARNRTCSMGTVTTSGRQQPRKIDYLIKKFDALGSGRPPMPTPDSPLSSVESQFLPVTKSASTTIASALGSGHPLMPTSESPSTSVESQFLPVTKSASTTIASALGSGHPLMPTSESPSTSVESQFLPVTKSASTTIASNSSDCALTPQQKYCRKRALMEPSQHELAIIRNVLSFDDYSQYRIITVLLHRPQGINEGAVGLLLRTMAERSKPANAPFSILVHQVTGGSIASKNGHLMQGDRVFFIQHQSTLNMSVAEARSLVKSPSPVIHLVVGRGRFL</sequence>
<feature type="region of interest" description="Disordered" evidence="1">
    <location>
        <begin position="301"/>
        <end position="330"/>
    </location>
</feature>
<feature type="compositionally biased region" description="Basic and acidic residues" evidence="1">
    <location>
        <begin position="424"/>
        <end position="435"/>
    </location>
</feature>
<dbReference type="PANTHER" id="PTHR19964">
    <property type="entry name" value="MULTIPLE PDZ DOMAIN PROTEIN"/>
    <property type="match status" value="1"/>
</dbReference>
<accession>A0ABD2JZU1</accession>
<name>A0ABD2JZU1_HETSC</name>
<evidence type="ECO:0000313" key="4">
    <source>
        <dbReference type="Proteomes" id="UP001620645"/>
    </source>
</evidence>
<dbReference type="Gene3D" id="2.30.42.10">
    <property type="match status" value="3"/>
</dbReference>
<feature type="compositionally biased region" description="Basic and acidic residues" evidence="1">
    <location>
        <begin position="132"/>
        <end position="150"/>
    </location>
</feature>
<feature type="compositionally biased region" description="Acidic residues" evidence="1">
    <location>
        <begin position="453"/>
        <end position="471"/>
    </location>
</feature>
<dbReference type="InterPro" id="IPR001478">
    <property type="entry name" value="PDZ"/>
</dbReference>